<keyword evidence="2" id="KW-1185">Reference proteome</keyword>
<dbReference type="Proteomes" id="UP000002770">
    <property type="component" value="Unassembled WGS sequence"/>
</dbReference>
<organism evidence="1 2">
    <name type="scientific">Legionella drancourtii LLAP12</name>
    <dbReference type="NCBI Taxonomy" id="658187"/>
    <lineage>
        <taxon>Bacteria</taxon>
        <taxon>Pseudomonadati</taxon>
        <taxon>Pseudomonadota</taxon>
        <taxon>Gammaproteobacteria</taxon>
        <taxon>Legionellales</taxon>
        <taxon>Legionellaceae</taxon>
        <taxon>Legionella</taxon>
    </lineage>
</organism>
<evidence type="ECO:0000313" key="1">
    <source>
        <dbReference type="EMBL" id="EHL29926.1"/>
    </source>
</evidence>
<dbReference type="InParanoid" id="G9ESE5"/>
<reference evidence="1 2" key="1">
    <citation type="journal article" date="2011" name="BMC Genomics">
        <title>Insight into cross-talk between intra-amoebal pathogens.</title>
        <authorList>
            <person name="Gimenez G."/>
            <person name="Bertelli C."/>
            <person name="Moliner C."/>
            <person name="Robert C."/>
            <person name="Raoult D."/>
            <person name="Fournier P.E."/>
            <person name="Greub G."/>
        </authorList>
    </citation>
    <scope>NUCLEOTIDE SEQUENCE [LARGE SCALE GENOMIC DNA]</scope>
    <source>
        <strain evidence="1 2">LLAP12</strain>
    </source>
</reference>
<dbReference type="EMBL" id="JH413843">
    <property type="protein sequence ID" value="EHL29926.1"/>
    <property type="molecule type" value="Genomic_DNA"/>
</dbReference>
<accession>G9ESE5</accession>
<proteinExistence type="predicted"/>
<dbReference type="AlphaFoldDB" id="G9ESE5"/>
<dbReference type="HOGENOM" id="CLU_3253444_0_0_6"/>
<gene>
    <name evidence="1" type="ORF">LDG_8219</name>
</gene>
<protein>
    <submittedName>
        <fullName evidence="1">Uncharacterized protein</fullName>
    </submittedName>
</protein>
<evidence type="ECO:0000313" key="2">
    <source>
        <dbReference type="Proteomes" id="UP000002770"/>
    </source>
</evidence>
<name>G9ESE5_9GAMM</name>
<dbReference type="STRING" id="658187.LDG_8219"/>
<sequence length="42" mass="5144">MWRSNSLNTKEQTTSKTFYFHCLQQIDVKKNDTIFTRLNYKN</sequence>